<dbReference type="InterPro" id="IPR004358">
    <property type="entry name" value="Sig_transdc_His_kin-like_C"/>
</dbReference>
<evidence type="ECO:0000256" key="5">
    <source>
        <dbReference type="ARBA" id="ARBA00022679"/>
    </source>
</evidence>
<feature type="domain" description="PAS" evidence="11">
    <location>
        <begin position="127"/>
        <end position="166"/>
    </location>
</feature>
<feature type="domain" description="Histidine kinase" evidence="9">
    <location>
        <begin position="431"/>
        <end position="646"/>
    </location>
</feature>
<dbReference type="PROSITE" id="PS50109">
    <property type="entry name" value="HIS_KIN"/>
    <property type="match status" value="1"/>
</dbReference>
<name>A0ABW6WQX4_9ACTN</name>
<comment type="subcellular location">
    <subcellularLocation>
        <location evidence="2">Cell membrane</location>
    </subcellularLocation>
</comment>
<keyword evidence="7" id="KW-0902">Two-component regulatory system</keyword>
<dbReference type="SUPFAM" id="SSF52172">
    <property type="entry name" value="CheY-like"/>
    <property type="match status" value="1"/>
</dbReference>
<evidence type="ECO:0000256" key="1">
    <source>
        <dbReference type="ARBA" id="ARBA00000085"/>
    </source>
</evidence>
<keyword evidence="4 8" id="KW-0597">Phosphoprotein</keyword>
<dbReference type="SUPFAM" id="SSF55781">
    <property type="entry name" value="GAF domain-like"/>
    <property type="match status" value="1"/>
</dbReference>
<dbReference type="InterPro" id="IPR003661">
    <property type="entry name" value="HisK_dim/P_dom"/>
</dbReference>
<evidence type="ECO:0000256" key="4">
    <source>
        <dbReference type="ARBA" id="ARBA00022553"/>
    </source>
</evidence>
<keyword evidence="12" id="KW-0547">Nucleotide-binding</keyword>
<keyword evidence="5" id="KW-0808">Transferase</keyword>
<dbReference type="Pfam" id="PF00072">
    <property type="entry name" value="Response_reg"/>
    <property type="match status" value="1"/>
</dbReference>
<dbReference type="InterPro" id="IPR029016">
    <property type="entry name" value="GAF-like_dom_sf"/>
</dbReference>
<evidence type="ECO:0000313" key="13">
    <source>
        <dbReference type="Proteomes" id="UP001602245"/>
    </source>
</evidence>
<feature type="modified residue" description="4-aspartylphosphate" evidence="8">
    <location>
        <position position="52"/>
    </location>
</feature>
<evidence type="ECO:0000256" key="6">
    <source>
        <dbReference type="ARBA" id="ARBA00022777"/>
    </source>
</evidence>
<dbReference type="PANTHER" id="PTHR43547:SF2">
    <property type="entry name" value="HYBRID SIGNAL TRANSDUCTION HISTIDINE KINASE C"/>
    <property type="match status" value="1"/>
</dbReference>
<reference evidence="12 13" key="1">
    <citation type="submission" date="2024-10" db="EMBL/GenBank/DDBJ databases">
        <title>The Natural Products Discovery Center: Release of the First 8490 Sequenced Strains for Exploring Actinobacteria Biosynthetic Diversity.</title>
        <authorList>
            <person name="Kalkreuter E."/>
            <person name="Kautsar S.A."/>
            <person name="Yang D."/>
            <person name="Bader C.D."/>
            <person name="Teijaro C.N."/>
            <person name="Fluegel L."/>
            <person name="Davis C.M."/>
            <person name="Simpson J.R."/>
            <person name="Lauterbach L."/>
            <person name="Steele A.D."/>
            <person name="Gui C."/>
            <person name="Meng S."/>
            <person name="Li G."/>
            <person name="Viehrig K."/>
            <person name="Ye F."/>
            <person name="Su P."/>
            <person name="Kiefer A.F."/>
            <person name="Nichols A."/>
            <person name="Cepeda A.J."/>
            <person name="Yan W."/>
            <person name="Fan B."/>
            <person name="Jiang Y."/>
            <person name="Adhikari A."/>
            <person name="Zheng C.-J."/>
            <person name="Schuster L."/>
            <person name="Cowan T.M."/>
            <person name="Smanski M.J."/>
            <person name="Chevrette M.G."/>
            <person name="De Carvalho L.P.S."/>
            <person name="Shen B."/>
        </authorList>
    </citation>
    <scope>NUCLEOTIDE SEQUENCE [LARGE SCALE GENOMIC DNA]</scope>
    <source>
        <strain evidence="12 13">NPDC000087</strain>
    </source>
</reference>
<evidence type="ECO:0000259" key="11">
    <source>
        <dbReference type="PROSITE" id="PS50112"/>
    </source>
</evidence>
<dbReference type="SUPFAM" id="SSF47384">
    <property type="entry name" value="Homodimeric domain of signal transducing histidine kinase"/>
    <property type="match status" value="1"/>
</dbReference>
<dbReference type="PROSITE" id="PS50112">
    <property type="entry name" value="PAS"/>
    <property type="match status" value="1"/>
</dbReference>
<keyword evidence="6" id="KW-0418">Kinase</keyword>
<dbReference type="InterPro" id="IPR000014">
    <property type="entry name" value="PAS"/>
</dbReference>
<dbReference type="PANTHER" id="PTHR43547">
    <property type="entry name" value="TWO-COMPONENT HISTIDINE KINASE"/>
    <property type="match status" value="1"/>
</dbReference>
<dbReference type="SMART" id="SM00387">
    <property type="entry name" value="HATPase_c"/>
    <property type="match status" value="1"/>
</dbReference>
<feature type="domain" description="Response regulatory" evidence="10">
    <location>
        <begin position="3"/>
        <end position="118"/>
    </location>
</feature>
<comment type="catalytic activity">
    <reaction evidence="1">
        <text>ATP + protein L-histidine = ADP + protein N-phospho-L-histidine.</text>
        <dbReference type="EC" id="2.7.13.3"/>
    </reaction>
</comment>
<dbReference type="SMART" id="SM00388">
    <property type="entry name" value="HisKA"/>
    <property type="match status" value="1"/>
</dbReference>
<dbReference type="Gene3D" id="3.40.50.2300">
    <property type="match status" value="1"/>
</dbReference>
<comment type="caution">
    <text evidence="12">The sequence shown here is derived from an EMBL/GenBank/DDBJ whole genome shotgun (WGS) entry which is preliminary data.</text>
</comment>
<evidence type="ECO:0000259" key="10">
    <source>
        <dbReference type="PROSITE" id="PS50110"/>
    </source>
</evidence>
<evidence type="ECO:0000259" key="9">
    <source>
        <dbReference type="PROSITE" id="PS50109"/>
    </source>
</evidence>
<dbReference type="SUPFAM" id="SSF55785">
    <property type="entry name" value="PYP-like sensor domain (PAS domain)"/>
    <property type="match status" value="1"/>
</dbReference>
<dbReference type="InterPro" id="IPR013656">
    <property type="entry name" value="PAS_4"/>
</dbReference>
<dbReference type="PRINTS" id="PR00344">
    <property type="entry name" value="BCTRLSENSOR"/>
</dbReference>
<dbReference type="InterPro" id="IPR035965">
    <property type="entry name" value="PAS-like_dom_sf"/>
</dbReference>
<dbReference type="InterPro" id="IPR003594">
    <property type="entry name" value="HATPase_dom"/>
</dbReference>
<dbReference type="CDD" id="cd00082">
    <property type="entry name" value="HisKA"/>
    <property type="match status" value="1"/>
</dbReference>
<dbReference type="Pfam" id="PF00512">
    <property type="entry name" value="HisKA"/>
    <property type="match status" value="1"/>
</dbReference>
<dbReference type="Gene3D" id="3.30.450.40">
    <property type="match status" value="1"/>
</dbReference>
<keyword evidence="12" id="KW-0067">ATP-binding</keyword>
<dbReference type="GO" id="GO:0005524">
    <property type="term" value="F:ATP binding"/>
    <property type="evidence" value="ECO:0007669"/>
    <property type="project" value="UniProtKB-KW"/>
</dbReference>
<evidence type="ECO:0000256" key="8">
    <source>
        <dbReference type="PROSITE-ProRule" id="PRU00169"/>
    </source>
</evidence>
<dbReference type="Gene3D" id="3.30.450.20">
    <property type="entry name" value="PAS domain"/>
    <property type="match status" value="1"/>
</dbReference>
<dbReference type="NCBIfam" id="TIGR00229">
    <property type="entry name" value="sensory_box"/>
    <property type="match status" value="1"/>
</dbReference>
<accession>A0ABW6WQX4</accession>
<evidence type="ECO:0000313" key="12">
    <source>
        <dbReference type="EMBL" id="MFF5294885.1"/>
    </source>
</evidence>
<dbReference type="SUPFAM" id="SSF55874">
    <property type="entry name" value="ATPase domain of HSP90 chaperone/DNA topoisomerase II/histidine kinase"/>
    <property type="match status" value="1"/>
</dbReference>
<organism evidence="12 13">
    <name type="scientific">Paractinoplanes globisporus</name>
    <dbReference type="NCBI Taxonomy" id="113565"/>
    <lineage>
        <taxon>Bacteria</taxon>
        <taxon>Bacillati</taxon>
        <taxon>Actinomycetota</taxon>
        <taxon>Actinomycetes</taxon>
        <taxon>Micromonosporales</taxon>
        <taxon>Micromonosporaceae</taxon>
        <taxon>Paractinoplanes</taxon>
    </lineage>
</organism>
<evidence type="ECO:0000256" key="7">
    <source>
        <dbReference type="ARBA" id="ARBA00023012"/>
    </source>
</evidence>
<dbReference type="RefSeq" id="WP_169516371.1">
    <property type="nucleotide sequence ID" value="NZ_JBIAZU010000006.1"/>
</dbReference>
<dbReference type="InterPro" id="IPR005467">
    <property type="entry name" value="His_kinase_dom"/>
</dbReference>
<protein>
    <recommendedName>
        <fullName evidence="3">histidine kinase</fullName>
        <ecNumber evidence="3">2.7.13.3</ecNumber>
    </recommendedName>
</protein>
<dbReference type="EC" id="2.7.13.3" evidence="3"/>
<sequence>MALVVLAEDNEDHQRVVAEVVRRLGHDVVVASDGARALDLVRERRPALVVADVDMPWMSGIELCAAIREAPELAATPVVLITGFLLPGDPSLAAAGAVGVVAKPFSVPALTESLRGYLAAIAPVPHSRAMLDAVLDCVDTGVIAFGTDGRMLLVNRAMREALGLSEPGARLSAVGAQVRVRKGDGTPLPEERWPVTVALRGENVDQATLLADDPHGRVLCFTVNARPVRDEDGTIVAAVSAAHDITAGHRTRQYEECKDAVLRVLATDPDAPGTADRLLTAIGTTMGWAYLRLWLVDEVTDRLRLVAAHTDAGEPPLPLPSSFVRGQGLAGQCWERGELIWVPDVDSSDVRIPPQVLAATKYRSGGAVPVRSGGRVIGAVTFVSRSRQDPDPALGLLLTAIAAVIGVVHEHQRAEGLSRHLAAATDEYMSLAGHELRTPLTSIGSYIDLIAETPDDTPFGEVRDLFEVVHRNSDRLRILVDKLLDLASLESGHIPLACEAVDLTALVGDSVKEAATARGVTVTASRLDQITVPGDHARLRQVADALIGNAIKFSPPDAVVTVSLAENAETAVFAVTDCGAGIPAVEQTKLFRRLYRGVNARHTGIPGSGLGLALCRVVVELHRGTIALTSHESTGTTVTVRLPQKV</sequence>
<dbReference type="CDD" id="cd00075">
    <property type="entry name" value="HATPase"/>
    <property type="match status" value="1"/>
</dbReference>
<dbReference type="InterPro" id="IPR011006">
    <property type="entry name" value="CheY-like_superfamily"/>
</dbReference>
<dbReference type="Gene3D" id="1.10.287.130">
    <property type="match status" value="1"/>
</dbReference>
<dbReference type="PROSITE" id="PS50110">
    <property type="entry name" value="RESPONSE_REGULATORY"/>
    <property type="match status" value="1"/>
</dbReference>
<dbReference type="InterPro" id="IPR001789">
    <property type="entry name" value="Sig_transdc_resp-reg_receiver"/>
</dbReference>
<dbReference type="SMART" id="SM00448">
    <property type="entry name" value="REC"/>
    <property type="match status" value="1"/>
</dbReference>
<dbReference type="Gene3D" id="3.30.565.10">
    <property type="entry name" value="Histidine kinase-like ATPase, C-terminal domain"/>
    <property type="match status" value="1"/>
</dbReference>
<dbReference type="InterPro" id="IPR003018">
    <property type="entry name" value="GAF"/>
</dbReference>
<dbReference type="Pfam" id="PF08448">
    <property type="entry name" value="PAS_4"/>
    <property type="match status" value="1"/>
</dbReference>
<dbReference type="SMART" id="SM00065">
    <property type="entry name" value="GAF"/>
    <property type="match status" value="1"/>
</dbReference>
<evidence type="ECO:0000256" key="2">
    <source>
        <dbReference type="ARBA" id="ARBA00004236"/>
    </source>
</evidence>
<keyword evidence="13" id="KW-1185">Reference proteome</keyword>
<evidence type="ECO:0000256" key="3">
    <source>
        <dbReference type="ARBA" id="ARBA00012438"/>
    </source>
</evidence>
<dbReference type="Pfam" id="PF02518">
    <property type="entry name" value="HATPase_c"/>
    <property type="match status" value="1"/>
</dbReference>
<dbReference type="Pfam" id="PF13185">
    <property type="entry name" value="GAF_2"/>
    <property type="match status" value="1"/>
</dbReference>
<proteinExistence type="predicted"/>
<dbReference type="InterPro" id="IPR036097">
    <property type="entry name" value="HisK_dim/P_sf"/>
</dbReference>
<dbReference type="InterPro" id="IPR036890">
    <property type="entry name" value="HATPase_C_sf"/>
</dbReference>
<dbReference type="CDD" id="cd17546">
    <property type="entry name" value="REC_hyHK_CKI1_RcsC-like"/>
    <property type="match status" value="1"/>
</dbReference>
<dbReference type="EMBL" id="JBIAZU010000006">
    <property type="protein sequence ID" value="MFF5294885.1"/>
    <property type="molecule type" value="Genomic_DNA"/>
</dbReference>
<dbReference type="Proteomes" id="UP001602245">
    <property type="component" value="Unassembled WGS sequence"/>
</dbReference>
<gene>
    <name evidence="12" type="ORF">ACFY35_36045</name>
</gene>